<dbReference type="SMART" id="SM00829">
    <property type="entry name" value="PKS_ER"/>
    <property type="match status" value="1"/>
</dbReference>
<protein>
    <submittedName>
        <fullName evidence="9">S-(Hydroxymethyl)glutathione dehydrogenase / alcohol dehydrogenase</fullName>
    </submittedName>
</protein>
<dbReference type="GO" id="GO:0005829">
    <property type="term" value="C:cytosol"/>
    <property type="evidence" value="ECO:0007669"/>
    <property type="project" value="TreeGrafter"/>
</dbReference>
<evidence type="ECO:0000256" key="1">
    <source>
        <dbReference type="ARBA" id="ARBA00001947"/>
    </source>
</evidence>
<dbReference type="Proteomes" id="UP000198504">
    <property type="component" value="Unassembled WGS sequence"/>
</dbReference>
<accession>A0A1H9H705</accession>
<gene>
    <name evidence="9" type="ORF">SAMN05421756_104139</name>
</gene>
<evidence type="ECO:0000256" key="3">
    <source>
        <dbReference type="ARBA" id="ARBA00022723"/>
    </source>
</evidence>
<dbReference type="STRING" id="1036181.SAMN05421756_104139"/>
<dbReference type="EMBL" id="FOFA01000004">
    <property type="protein sequence ID" value="SEQ58100.1"/>
    <property type="molecule type" value="Genomic_DNA"/>
</dbReference>
<keyword evidence="3 7" id="KW-0479">Metal-binding</keyword>
<dbReference type="Pfam" id="PF00107">
    <property type="entry name" value="ADH_zinc_N"/>
    <property type="match status" value="1"/>
</dbReference>
<evidence type="ECO:0000313" key="9">
    <source>
        <dbReference type="EMBL" id="SEQ58100.1"/>
    </source>
</evidence>
<dbReference type="InterPro" id="IPR020843">
    <property type="entry name" value="ER"/>
</dbReference>
<keyword evidence="5" id="KW-0560">Oxidoreductase</keyword>
<comment type="cofactor">
    <cofactor evidence="1 7">
        <name>Zn(2+)</name>
        <dbReference type="ChEBI" id="CHEBI:29105"/>
    </cofactor>
</comment>
<dbReference type="InterPro" id="IPR011032">
    <property type="entry name" value="GroES-like_sf"/>
</dbReference>
<dbReference type="RefSeq" id="WP_091180041.1">
    <property type="nucleotide sequence ID" value="NZ_FOFA01000004.1"/>
</dbReference>
<dbReference type="GO" id="GO:0008270">
    <property type="term" value="F:zinc ion binding"/>
    <property type="evidence" value="ECO:0007669"/>
    <property type="project" value="InterPro"/>
</dbReference>
<dbReference type="SUPFAM" id="SSF51735">
    <property type="entry name" value="NAD(P)-binding Rossmann-fold domains"/>
    <property type="match status" value="1"/>
</dbReference>
<organism evidence="9 10">
    <name type="scientific">Microlunatus flavus</name>
    <dbReference type="NCBI Taxonomy" id="1036181"/>
    <lineage>
        <taxon>Bacteria</taxon>
        <taxon>Bacillati</taxon>
        <taxon>Actinomycetota</taxon>
        <taxon>Actinomycetes</taxon>
        <taxon>Propionibacteriales</taxon>
        <taxon>Propionibacteriaceae</taxon>
        <taxon>Microlunatus</taxon>
    </lineage>
</organism>
<dbReference type="InterPro" id="IPR013154">
    <property type="entry name" value="ADH-like_N"/>
</dbReference>
<dbReference type="GO" id="GO:0046294">
    <property type="term" value="P:formaldehyde catabolic process"/>
    <property type="evidence" value="ECO:0007669"/>
    <property type="project" value="TreeGrafter"/>
</dbReference>
<proteinExistence type="inferred from homology"/>
<evidence type="ECO:0000256" key="6">
    <source>
        <dbReference type="ARBA" id="ARBA00023027"/>
    </source>
</evidence>
<dbReference type="InterPro" id="IPR036291">
    <property type="entry name" value="NAD(P)-bd_dom_sf"/>
</dbReference>
<dbReference type="PANTHER" id="PTHR43880">
    <property type="entry name" value="ALCOHOL DEHYDROGENASE"/>
    <property type="match status" value="1"/>
</dbReference>
<keyword evidence="4 7" id="KW-0862">Zinc</keyword>
<dbReference type="Gene3D" id="3.40.50.720">
    <property type="entry name" value="NAD(P)-binding Rossmann-like Domain"/>
    <property type="match status" value="1"/>
</dbReference>
<dbReference type="FunFam" id="3.40.50.720:FF:000003">
    <property type="entry name" value="S-(hydroxymethyl)glutathione dehydrogenase"/>
    <property type="match status" value="1"/>
</dbReference>
<evidence type="ECO:0000256" key="5">
    <source>
        <dbReference type="ARBA" id="ARBA00023002"/>
    </source>
</evidence>
<dbReference type="Gene3D" id="3.90.180.10">
    <property type="entry name" value="Medium-chain alcohol dehydrogenases, catalytic domain"/>
    <property type="match status" value="1"/>
</dbReference>
<feature type="domain" description="Enoyl reductase (ER)" evidence="8">
    <location>
        <begin position="10"/>
        <end position="364"/>
    </location>
</feature>
<evidence type="ECO:0000256" key="7">
    <source>
        <dbReference type="RuleBase" id="RU361277"/>
    </source>
</evidence>
<name>A0A1H9H705_9ACTN</name>
<comment type="similarity">
    <text evidence="2 7">Belongs to the zinc-containing alcohol dehydrogenase family.</text>
</comment>
<evidence type="ECO:0000313" key="10">
    <source>
        <dbReference type="Proteomes" id="UP000198504"/>
    </source>
</evidence>
<dbReference type="Pfam" id="PF08240">
    <property type="entry name" value="ADH_N"/>
    <property type="match status" value="1"/>
</dbReference>
<keyword evidence="10" id="KW-1185">Reference proteome</keyword>
<dbReference type="AlphaFoldDB" id="A0A1H9H705"/>
<dbReference type="OrthoDB" id="334894at2"/>
<evidence type="ECO:0000259" key="8">
    <source>
        <dbReference type="SMART" id="SM00829"/>
    </source>
</evidence>
<dbReference type="PROSITE" id="PS00059">
    <property type="entry name" value="ADH_ZINC"/>
    <property type="match status" value="1"/>
</dbReference>
<dbReference type="CDD" id="cd08279">
    <property type="entry name" value="Zn_ADH_class_III"/>
    <property type="match status" value="1"/>
</dbReference>
<dbReference type="PANTHER" id="PTHR43880:SF12">
    <property type="entry name" value="ALCOHOL DEHYDROGENASE CLASS-3"/>
    <property type="match status" value="1"/>
</dbReference>
<dbReference type="InterPro" id="IPR013149">
    <property type="entry name" value="ADH-like_C"/>
</dbReference>
<dbReference type="SUPFAM" id="SSF50129">
    <property type="entry name" value="GroES-like"/>
    <property type="match status" value="1"/>
</dbReference>
<sequence length="365" mass="37109">MRAAVLHAPGTPVTVEEVDLAAPRAGEVRVRLAAAGVCHSDLHVRDGDWALPLPLVLGHEGSGTVVETGPGVDALSVGDHVVLSWVAPCRRCVPCRRGHPAQCLVASGVVSRGGVLEDGTSRLSAGGRTVHHYMGVSAFAEEAVVPASGAIRIDPAAPLEVVSLVGCGVATGVGAVRNTAKVEAGSTVVVLGCGGVGLSVVQGARLAGAERIVAVDLRAEKTALARTLGATDVVDASASDTVEVVRELFPDGVDYAFDAIGGRVLTEQCVAVLGMGGTAVVVGIPPAGVRPSFDAGTLVAKEQRILGSNYGGIDPARDIPQLVDAYLAGDLLLDELVSRRRPLEEAAASLDELAAGTALRQLLIP</sequence>
<dbReference type="GO" id="GO:0051903">
    <property type="term" value="F:S-(hydroxymethyl)glutathione dehydrogenase [NAD(P)+] activity"/>
    <property type="evidence" value="ECO:0007669"/>
    <property type="project" value="TreeGrafter"/>
</dbReference>
<reference evidence="10" key="1">
    <citation type="submission" date="2016-10" db="EMBL/GenBank/DDBJ databases">
        <authorList>
            <person name="Varghese N."/>
            <person name="Submissions S."/>
        </authorList>
    </citation>
    <scope>NUCLEOTIDE SEQUENCE [LARGE SCALE GENOMIC DNA]</scope>
    <source>
        <strain evidence="10">CGMCC 4.6856</strain>
    </source>
</reference>
<dbReference type="InterPro" id="IPR002328">
    <property type="entry name" value="ADH_Zn_CS"/>
</dbReference>
<evidence type="ECO:0000256" key="2">
    <source>
        <dbReference type="ARBA" id="ARBA00008072"/>
    </source>
</evidence>
<keyword evidence="6" id="KW-0520">NAD</keyword>
<evidence type="ECO:0000256" key="4">
    <source>
        <dbReference type="ARBA" id="ARBA00022833"/>
    </source>
</evidence>